<protein>
    <submittedName>
        <fullName evidence="1">Uncharacterized protein</fullName>
    </submittedName>
</protein>
<accession>A0ABT4FMF6</accession>
<dbReference type="EMBL" id="JAMDMJ010000054">
    <property type="protein sequence ID" value="MCY9599712.1"/>
    <property type="molecule type" value="Genomic_DNA"/>
</dbReference>
<dbReference type="RefSeq" id="WP_156972856.1">
    <property type="nucleotide sequence ID" value="NZ_CP026520.1"/>
</dbReference>
<sequence>MARAGQKETEWDILVAEKQRLWNEVKALPDFVQSEQYRRIEEIDADLWRIKNSTKN</sequence>
<organism evidence="1 2">
    <name type="scientific">Paenibacillus chitinolyticus</name>
    <dbReference type="NCBI Taxonomy" id="79263"/>
    <lineage>
        <taxon>Bacteria</taxon>
        <taxon>Bacillati</taxon>
        <taxon>Bacillota</taxon>
        <taxon>Bacilli</taxon>
        <taxon>Bacillales</taxon>
        <taxon>Paenibacillaceae</taxon>
        <taxon>Paenibacillus</taxon>
    </lineage>
</organism>
<name>A0ABT4FMF6_9BACL</name>
<proteinExistence type="predicted"/>
<reference evidence="1 2" key="1">
    <citation type="submission" date="2022-05" db="EMBL/GenBank/DDBJ databases">
        <title>Genome Sequencing of Bee-Associated Microbes.</title>
        <authorList>
            <person name="Dunlap C."/>
        </authorList>
    </citation>
    <scope>NUCLEOTIDE SEQUENCE [LARGE SCALE GENOMIC DNA]</scope>
    <source>
        <strain evidence="1 2">NRRL B-23120</strain>
    </source>
</reference>
<comment type="caution">
    <text evidence="1">The sequence shown here is derived from an EMBL/GenBank/DDBJ whole genome shotgun (WGS) entry which is preliminary data.</text>
</comment>
<dbReference type="Proteomes" id="UP001527202">
    <property type="component" value="Unassembled WGS sequence"/>
</dbReference>
<dbReference type="GeneID" id="95379044"/>
<keyword evidence="2" id="KW-1185">Reference proteome</keyword>
<gene>
    <name evidence="1" type="ORF">M5X16_28605</name>
</gene>
<evidence type="ECO:0000313" key="2">
    <source>
        <dbReference type="Proteomes" id="UP001527202"/>
    </source>
</evidence>
<evidence type="ECO:0000313" key="1">
    <source>
        <dbReference type="EMBL" id="MCY9599712.1"/>
    </source>
</evidence>